<evidence type="ECO:0000256" key="1">
    <source>
        <dbReference type="ARBA" id="ARBA00022723"/>
    </source>
</evidence>
<dbReference type="GO" id="GO:0008270">
    <property type="term" value="F:zinc ion binding"/>
    <property type="evidence" value="ECO:0007669"/>
    <property type="project" value="InterPro"/>
</dbReference>
<dbReference type="PROSITE" id="PS00463">
    <property type="entry name" value="ZN2_CY6_FUNGAL_1"/>
    <property type="match status" value="1"/>
</dbReference>
<dbReference type="SUPFAM" id="SSF57701">
    <property type="entry name" value="Zn2/Cys6 DNA-binding domain"/>
    <property type="match status" value="1"/>
</dbReference>
<dbReference type="InterPro" id="IPR053187">
    <property type="entry name" value="Notoamide_regulator"/>
</dbReference>
<name>A0A3E2GZG6_SCYLI</name>
<keyword evidence="6" id="KW-1185">Reference proteome</keyword>
<dbReference type="OMA" id="YEVHIKH"/>
<gene>
    <name evidence="5" type="ORF">B7463_g9968</name>
</gene>
<dbReference type="PROSITE" id="PS50048">
    <property type="entry name" value="ZN2_CY6_FUNGAL_2"/>
    <property type="match status" value="1"/>
</dbReference>
<evidence type="ECO:0000256" key="2">
    <source>
        <dbReference type="ARBA" id="ARBA00023242"/>
    </source>
</evidence>
<feature type="non-terminal residue" evidence="5">
    <location>
        <position position="674"/>
    </location>
</feature>
<organism evidence="5 6">
    <name type="scientific">Scytalidium lignicola</name>
    <name type="common">Hyphomycete</name>
    <dbReference type="NCBI Taxonomy" id="5539"/>
    <lineage>
        <taxon>Eukaryota</taxon>
        <taxon>Fungi</taxon>
        <taxon>Dikarya</taxon>
        <taxon>Ascomycota</taxon>
        <taxon>Pezizomycotina</taxon>
        <taxon>Leotiomycetes</taxon>
        <taxon>Leotiomycetes incertae sedis</taxon>
        <taxon>Scytalidium</taxon>
    </lineage>
</organism>
<dbReference type="Proteomes" id="UP000258309">
    <property type="component" value="Unassembled WGS sequence"/>
</dbReference>
<feature type="domain" description="Zn(2)-C6 fungal-type" evidence="4">
    <location>
        <begin position="61"/>
        <end position="92"/>
    </location>
</feature>
<feature type="non-terminal residue" evidence="5">
    <location>
        <position position="1"/>
    </location>
</feature>
<dbReference type="SMART" id="SM00066">
    <property type="entry name" value="GAL4"/>
    <property type="match status" value="1"/>
</dbReference>
<accession>A0A3E2GZG6</accession>
<dbReference type="Pfam" id="PF00172">
    <property type="entry name" value="Zn_clus"/>
    <property type="match status" value="1"/>
</dbReference>
<dbReference type="CDD" id="cd12148">
    <property type="entry name" value="fungal_TF_MHR"/>
    <property type="match status" value="1"/>
</dbReference>
<dbReference type="OrthoDB" id="2162761at2759"/>
<proteinExistence type="predicted"/>
<evidence type="ECO:0000256" key="3">
    <source>
        <dbReference type="SAM" id="MobiDB-lite"/>
    </source>
</evidence>
<evidence type="ECO:0000313" key="5">
    <source>
        <dbReference type="EMBL" id="RFU26362.1"/>
    </source>
</evidence>
<keyword evidence="2" id="KW-0539">Nucleus</keyword>
<keyword evidence="1" id="KW-0479">Metal-binding</keyword>
<evidence type="ECO:0000313" key="6">
    <source>
        <dbReference type="Proteomes" id="UP000258309"/>
    </source>
</evidence>
<dbReference type="AlphaFoldDB" id="A0A3E2GZG6"/>
<dbReference type="InterPro" id="IPR001138">
    <property type="entry name" value="Zn2Cys6_DnaBD"/>
</dbReference>
<protein>
    <recommendedName>
        <fullName evidence="4">Zn(2)-C6 fungal-type domain-containing protein</fullName>
    </recommendedName>
</protein>
<dbReference type="Gene3D" id="4.10.240.10">
    <property type="entry name" value="Zn(2)-C6 fungal-type DNA-binding domain"/>
    <property type="match status" value="1"/>
</dbReference>
<dbReference type="PANTHER" id="PTHR47256:SF3">
    <property type="entry name" value="ZN(II)2CYS6 TRANSCRIPTION FACTOR (EUROFUNG)"/>
    <property type="match status" value="1"/>
</dbReference>
<dbReference type="GO" id="GO:0003677">
    <property type="term" value="F:DNA binding"/>
    <property type="evidence" value="ECO:0007669"/>
    <property type="project" value="InterPro"/>
</dbReference>
<dbReference type="InterPro" id="IPR007219">
    <property type="entry name" value="XnlR_reg_dom"/>
</dbReference>
<dbReference type="GO" id="GO:0000981">
    <property type="term" value="F:DNA-binding transcription factor activity, RNA polymerase II-specific"/>
    <property type="evidence" value="ECO:0007669"/>
    <property type="project" value="InterPro"/>
</dbReference>
<reference evidence="5 6" key="1">
    <citation type="submission" date="2018-05" db="EMBL/GenBank/DDBJ databases">
        <title>Draft genome sequence of Scytalidium lignicola DSM 105466, a ubiquitous saprotrophic fungus.</title>
        <authorList>
            <person name="Buettner E."/>
            <person name="Gebauer A.M."/>
            <person name="Hofrichter M."/>
            <person name="Liers C."/>
            <person name="Kellner H."/>
        </authorList>
    </citation>
    <scope>NUCLEOTIDE SEQUENCE [LARGE SCALE GENOMIC DNA]</scope>
    <source>
        <strain evidence="5 6">DSM 105466</strain>
    </source>
</reference>
<dbReference type="STRING" id="5539.A0A3E2GZG6"/>
<dbReference type="GO" id="GO:0006351">
    <property type="term" value="P:DNA-templated transcription"/>
    <property type="evidence" value="ECO:0007669"/>
    <property type="project" value="InterPro"/>
</dbReference>
<dbReference type="PANTHER" id="PTHR47256">
    <property type="entry name" value="ZN(II)2CYS6 TRANSCRIPTION FACTOR (EUROFUNG)-RELATED"/>
    <property type="match status" value="1"/>
</dbReference>
<feature type="region of interest" description="Disordered" evidence="3">
    <location>
        <begin position="1"/>
        <end position="53"/>
    </location>
</feature>
<sequence length="674" mass="76387">MSFRKLRPSIGENSSSSGNPSVSTSDSTSAGPRRNRGEREVEGHGVNSKRRRVPDSVTRNACLNCKKARAKCDGKKPCKRCASRGESSECVYEVHIKHAKEELIRQIKELKAKELSMEQIFHALSADDKVPDIIERLRQGETYEGIAEWLGRNPREIDEGGSPASSLLPFERDSSDHDMVGVTLTEFTWTSVISDTSVLDHLFQLYFSWVHPVHTLFSEGHFVDSYKQHSDLYCSSVLVNALCAMACHLHSVSEADDVDYEQLEAEFADAVRMQIDPEDGKITTIQTLAVMFLLDCARAKALRGWYYLDMAKSNLTNITEVKVDGFLAVLKETARGIRSLTVEWAQMTFQDPGSINFSPLEFVGEVDKMLDKASWHFYRYINDNCPSWPGFLATTNREKSKLVIIIHDVLKLMYNEQGISQITAQQVLELYRRLTSWHKQLPEAIANIEFNTLPHALSLQILYSTSVVLLLRPLLEFKGMPSQLVEEAVWTHAQRGISLLEEQYRSRYTCRYQPVLQMFSILHLCDSIARFFPNRVDGTSRDGTEVIMSGIDALTQSRVGFPVAGPLQEMLGKTAVECSIPLPRSLDELMSYRHPTRQEYGLDDMLDACCRPTYVQPTIRIISRFNIQFSADWVSRASSYGFPVFNPDAMSFQNSEKEEGTQRLLLIRNLLNSD</sequence>
<dbReference type="EMBL" id="NCSJ02000266">
    <property type="protein sequence ID" value="RFU26362.1"/>
    <property type="molecule type" value="Genomic_DNA"/>
</dbReference>
<feature type="compositionally biased region" description="Low complexity" evidence="3">
    <location>
        <begin position="8"/>
        <end position="29"/>
    </location>
</feature>
<comment type="caution">
    <text evidence="5">The sequence shown here is derived from an EMBL/GenBank/DDBJ whole genome shotgun (WGS) entry which is preliminary data.</text>
</comment>
<dbReference type="Pfam" id="PF04082">
    <property type="entry name" value="Fungal_trans"/>
    <property type="match status" value="1"/>
</dbReference>
<dbReference type="InterPro" id="IPR036864">
    <property type="entry name" value="Zn2-C6_fun-type_DNA-bd_sf"/>
</dbReference>
<evidence type="ECO:0000259" key="4">
    <source>
        <dbReference type="PROSITE" id="PS50048"/>
    </source>
</evidence>
<dbReference type="CDD" id="cd00067">
    <property type="entry name" value="GAL4"/>
    <property type="match status" value="1"/>
</dbReference>